<proteinExistence type="predicted"/>
<dbReference type="Proteomes" id="UP001420932">
    <property type="component" value="Unassembled WGS sequence"/>
</dbReference>
<dbReference type="Pfam" id="PF14009">
    <property type="entry name" value="PADRE"/>
    <property type="match status" value="1"/>
</dbReference>
<dbReference type="PANTHER" id="PTHR33052">
    <property type="entry name" value="DUF4228 DOMAIN PROTEIN-RELATED"/>
    <property type="match status" value="1"/>
</dbReference>
<organism evidence="1 2">
    <name type="scientific">Stephania yunnanensis</name>
    <dbReference type="NCBI Taxonomy" id="152371"/>
    <lineage>
        <taxon>Eukaryota</taxon>
        <taxon>Viridiplantae</taxon>
        <taxon>Streptophyta</taxon>
        <taxon>Embryophyta</taxon>
        <taxon>Tracheophyta</taxon>
        <taxon>Spermatophyta</taxon>
        <taxon>Magnoliopsida</taxon>
        <taxon>Ranunculales</taxon>
        <taxon>Menispermaceae</taxon>
        <taxon>Menispermoideae</taxon>
        <taxon>Cissampelideae</taxon>
        <taxon>Stephania</taxon>
    </lineage>
</organism>
<evidence type="ECO:0000313" key="2">
    <source>
        <dbReference type="Proteomes" id="UP001420932"/>
    </source>
</evidence>
<reference evidence="1 2" key="1">
    <citation type="submission" date="2024-01" db="EMBL/GenBank/DDBJ databases">
        <title>Genome assemblies of Stephania.</title>
        <authorList>
            <person name="Yang L."/>
        </authorList>
    </citation>
    <scope>NUCLEOTIDE SEQUENCE [LARGE SCALE GENOMIC DNA]</scope>
    <source>
        <strain evidence="1">YNDBR</strain>
        <tissue evidence="1">Leaf</tissue>
    </source>
</reference>
<dbReference type="EMBL" id="JBBNAF010000003">
    <property type="protein sequence ID" value="KAK9160018.1"/>
    <property type="molecule type" value="Genomic_DNA"/>
</dbReference>
<evidence type="ECO:0000313" key="1">
    <source>
        <dbReference type="EMBL" id="KAK9160018.1"/>
    </source>
</evidence>
<name>A0AAP0KWF5_9MAGN</name>
<gene>
    <name evidence="1" type="ORF">Syun_006359</name>
</gene>
<dbReference type="AlphaFoldDB" id="A0AAP0KWF5"/>
<comment type="caution">
    <text evidence="1">The sequence shown here is derived from an EMBL/GenBank/DDBJ whole genome shotgun (WGS) entry which is preliminary data.</text>
</comment>
<dbReference type="InterPro" id="IPR025322">
    <property type="entry name" value="PADRE_dom"/>
</dbReference>
<accession>A0AAP0KWF5</accession>
<sequence>MGIIKRENGVLKLVHPGGYVEVLTEPVSAAEILRKNPRHCITRPDVFKFPWIVVRPESVLQPGRVFYVVPNHTLYSLLHQRHHASRHRDRYQHLQRQFEVSSSIETSPKHQQHEHHLKYNFSGEYKFSLQKHRIQGDASSETSKNLNCNRQMKQKLTTAAKLTSRNVQDRCRSHQGEVKLKSHSKGILWDQGHDRNSKHLQSRAKVAPLFQGMAPSSCIEKTHKHCADSHNLNQQSLVKSSTETASRGQYYGRLEKRPVTYPRFKVPKEDGSIESLADYSEVSNGITRHQYRGRLGRQPATNSLLQMIEKEELSKMSDDHSAVSDKIIIREQYQRQLKQQSGAYSWHEVTNKDYRRRFDEHSAVVPNIQKRSSHGKALDIDDRSCSSFTWTTKQDYGVPNLRPCLREKGSERRCHGLKVTFVLPSKMLRSPNAAGTDFAFNLWRSWSFFFSPATSLFLLQNEITSSNLR</sequence>
<protein>
    <submittedName>
        <fullName evidence="1">Uncharacterized protein</fullName>
    </submittedName>
</protein>
<keyword evidence="2" id="KW-1185">Reference proteome</keyword>